<keyword evidence="2" id="KW-1185">Reference proteome</keyword>
<proteinExistence type="predicted"/>
<dbReference type="Gene3D" id="1.20.1260.10">
    <property type="match status" value="1"/>
</dbReference>
<dbReference type="EMBL" id="CP045503">
    <property type="protein sequence ID" value="QPG59631.1"/>
    <property type="molecule type" value="Genomic_DNA"/>
</dbReference>
<evidence type="ECO:0000313" key="1">
    <source>
        <dbReference type="EMBL" id="QPG59631.1"/>
    </source>
</evidence>
<protein>
    <submittedName>
        <fullName evidence="1">Uncharacterized protein</fullName>
    </submittedName>
</protein>
<gene>
    <name evidence="1" type="ORF">FM038_021300</name>
</gene>
<accession>A0ABX6VCJ5</accession>
<reference evidence="1" key="1">
    <citation type="submission" date="2021-07" db="EMBL/GenBank/DDBJ databases">
        <title>Shewanella sp. YLB-07 whole genome sequence.</title>
        <authorList>
            <person name="Yu L."/>
        </authorList>
    </citation>
    <scope>NUCLEOTIDE SEQUENCE</scope>
    <source>
        <strain evidence="1">YLB-08</strain>
    </source>
</reference>
<dbReference type="InterPro" id="IPR012347">
    <property type="entry name" value="Ferritin-like"/>
</dbReference>
<sequence>MRFQQLSELLGYVATCRIEMSKLYSRLQVEADSTRVKMMLEYFQQHQKGVAEKLENYIDEAPKKVLDTWYKDISFEDFVKRCHDTVLTANMTEEDVLDLHLNLDNRLIELLQKTAEHSSSIDISGALNDLVRVEKIQQQRLVHSCIRMDDI</sequence>
<evidence type="ECO:0000313" key="2">
    <source>
        <dbReference type="Proteomes" id="UP000316416"/>
    </source>
</evidence>
<organism evidence="1 2">
    <name type="scientific">Shewanella eurypsychrophilus</name>
    <dbReference type="NCBI Taxonomy" id="2593656"/>
    <lineage>
        <taxon>Bacteria</taxon>
        <taxon>Pseudomonadati</taxon>
        <taxon>Pseudomonadota</taxon>
        <taxon>Gammaproteobacteria</taxon>
        <taxon>Alteromonadales</taxon>
        <taxon>Shewanellaceae</taxon>
        <taxon>Shewanella</taxon>
    </lineage>
</organism>
<dbReference type="Proteomes" id="UP000316416">
    <property type="component" value="Chromosome"/>
</dbReference>
<name>A0ABX6VCJ5_9GAMM</name>
<dbReference type="RefSeq" id="WP_142873937.1">
    <property type="nucleotide sequence ID" value="NZ_CP045503.2"/>
</dbReference>